<keyword evidence="6 9" id="KW-0326">Glycosidase</keyword>
<keyword evidence="7" id="KW-0961">Cell wall biogenesis/degradation</keyword>
<dbReference type="InterPro" id="IPR013783">
    <property type="entry name" value="Ig-like_fold"/>
</dbReference>
<keyword evidence="14" id="KW-1185">Reference proteome</keyword>
<dbReference type="InterPro" id="IPR017853">
    <property type="entry name" value="GH"/>
</dbReference>
<evidence type="ECO:0000256" key="3">
    <source>
        <dbReference type="ARBA" id="ARBA00022801"/>
    </source>
</evidence>
<proteinExistence type="inferred from homology"/>
<evidence type="ECO:0000256" key="7">
    <source>
        <dbReference type="ARBA" id="ARBA00023316"/>
    </source>
</evidence>
<dbReference type="AlphaFoldDB" id="A0AAE0IJ08"/>
<dbReference type="PANTHER" id="PTHR31297:SF41">
    <property type="entry name" value="ENDOGLUCANASE, PUTATIVE (AFU_ORTHOLOGUE AFUA_5G01830)-RELATED"/>
    <property type="match status" value="1"/>
</dbReference>
<feature type="domain" description="Carbohydrate binding X2" evidence="12">
    <location>
        <begin position="402"/>
        <end position="489"/>
    </location>
</feature>
<dbReference type="Gene3D" id="2.60.40.10">
    <property type="entry name" value="Immunoglobulins"/>
    <property type="match status" value="1"/>
</dbReference>
<dbReference type="InterPro" id="IPR014756">
    <property type="entry name" value="Ig_E-set"/>
</dbReference>
<feature type="signal peptide" evidence="10">
    <location>
        <begin position="1"/>
        <end position="19"/>
    </location>
</feature>
<feature type="domain" description="Glycoside hydrolase family 5" evidence="11">
    <location>
        <begin position="73"/>
        <end position="358"/>
    </location>
</feature>
<evidence type="ECO:0000259" key="12">
    <source>
        <dbReference type="Pfam" id="PF03442"/>
    </source>
</evidence>
<dbReference type="GO" id="GO:0009986">
    <property type="term" value="C:cell surface"/>
    <property type="evidence" value="ECO:0007669"/>
    <property type="project" value="TreeGrafter"/>
</dbReference>
<reference evidence="13" key="2">
    <citation type="submission" date="2023-06" db="EMBL/GenBank/DDBJ databases">
        <authorList>
            <consortium name="Lawrence Berkeley National Laboratory"/>
            <person name="Haridas S."/>
            <person name="Hensen N."/>
            <person name="Bonometti L."/>
            <person name="Westerberg I."/>
            <person name="Brannstrom I.O."/>
            <person name="Guillou S."/>
            <person name="Cros-Aarteil S."/>
            <person name="Calhoun S."/>
            <person name="Kuo A."/>
            <person name="Mondo S."/>
            <person name="Pangilinan J."/>
            <person name="Riley R."/>
            <person name="Labutti K."/>
            <person name="Andreopoulos B."/>
            <person name="Lipzen A."/>
            <person name="Chen C."/>
            <person name="Yanf M."/>
            <person name="Daum C."/>
            <person name="Ng V."/>
            <person name="Clum A."/>
            <person name="Steindorff A."/>
            <person name="Ohm R."/>
            <person name="Martin F."/>
            <person name="Silar P."/>
            <person name="Natvig D."/>
            <person name="Lalanne C."/>
            <person name="Gautier V."/>
            <person name="Ament-Velasquez S.L."/>
            <person name="Kruys A."/>
            <person name="Hutchinson M.I."/>
            <person name="Powell A.J."/>
            <person name="Barry K."/>
            <person name="Miller A.N."/>
            <person name="Grigoriev I.V."/>
            <person name="Debuchy R."/>
            <person name="Gladieux P."/>
            <person name="Thoren M.H."/>
            <person name="Johannesson H."/>
        </authorList>
    </citation>
    <scope>NUCLEOTIDE SEQUENCE</scope>
    <source>
        <strain evidence="13">CBS 118394</strain>
    </source>
</reference>
<name>A0AAE0IJ08_9PEZI</name>
<keyword evidence="5" id="KW-0119">Carbohydrate metabolism</keyword>
<sequence length="608" mass="66262">MRFQPSLVFLLAAAPYAAAYQDNNLKGYRPHRRAACACSTATFGPVSAREWFNAANPGWNAGNSLDALPDEGSWNNVPLQESTFDDVKDAGFKSVRIPVTYAEHFVRGSPNWTINATWLQRVSDVIDMATARGLYVITNMHHGECLLLYRLPSFVPNSVVIKDSWNWADVSKPNANQTLIREKFSAAWLQIAEKLACKPATVAFEPINEPAGSTETDSENLMKLNDLFLAALQESGGFNPQRVVTLSGLGMSGDKVHMFKKPGNMTNPWAFQFHYYSPYDFTFAAWGKTIWGSASDKAAVVSDLSAVRGNFSSDIPIVMGEFDASQLQCEAAARWKWFDHVVRTATSLGITSMVWDNGLDNLDRATGQWRDKIAVDITVNAVKGVTNSLADSTIDASATNQDSSAYIFNKVGSELADRTLSFILNGNSFKSLSVGTDLLEEGKDYTSSSSGAVTFKRSFLANYLSATAAPGTKANVTVTFSAGSPSQVELVQWDTPVLGALASAANDVPVGADLQVPVVWKGLHRVAAVKIVRGDGAYLVDDWTQWLPELQKGRGTLASQWNFDYDRVTITRAAVDAVIASGKNTAFTFEFYPRAAGNGNYINYTLTV</sequence>
<dbReference type="GO" id="GO:0005576">
    <property type="term" value="C:extracellular region"/>
    <property type="evidence" value="ECO:0007669"/>
    <property type="project" value="TreeGrafter"/>
</dbReference>
<dbReference type="Gene3D" id="3.20.20.80">
    <property type="entry name" value="Glycosidases"/>
    <property type="match status" value="1"/>
</dbReference>
<evidence type="ECO:0000256" key="6">
    <source>
        <dbReference type="ARBA" id="ARBA00023295"/>
    </source>
</evidence>
<keyword evidence="2 10" id="KW-0732">Signal</keyword>
<keyword evidence="3 9" id="KW-0378">Hydrolase</keyword>
<feature type="chain" id="PRO_5042130191" evidence="10">
    <location>
        <begin position="20"/>
        <end position="608"/>
    </location>
</feature>
<evidence type="ECO:0000259" key="11">
    <source>
        <dbReference type="Pfam" id="PF00150"/>
    </source>
</evidence>
<dbReference type="Proteomes" id="UP001283341">
    <property type="component" value="Unassembled WGS sequence"/>
</dbReference>
<evidence type="ECO:0000256" key="8">
    <source>
        <dbReference type="ARBA" id="ARBA00023326"/>
    </source>
</evidence>
<reference evidence="13" key="1">
    <citation type="journal article" date="2023" name="Mol. Phylogenet. Evol.">
        <title>Genome-scale phylogeny and comparative genomics of the fungal order Sordariales.</title>
        <authorList>
            <person name="Hensen N."/>
            <person name="Bonometti L."/>
            <person name="Westerberg I."/>
            <person name="Brannstrom I.O."/>
            <person name="Guillou S."/>
            <person name="Cros-Aarteil S."/>
            <person name="Calhoun S."/>
            <person name="Haridas S."/>
            <person name="Kuo A."/>
            <person name="Mondo S."/>
            <person name="Pangilinan J."/>
            <person name="Riley R."/>
            <person name="LaButti K."/>
            <person name="Andreopoulos B."/>
            <person name="Lipzen A."/>
            <person name="Chen C."/>
            <person name="Yan M."/>
            <person name="Daum C."/>
            <person name="Ng V."/>
            <person name="Clum A."/>
            <person name="Steindorff A."/>
            <person name="Ohm R.A."/>
            <person name="Martin F."/>
            <person name="Silar P."/>
            <person name="Natvig D.O."/>
            <person name="Lalanne C."/>
            <person name="Gautier V."/>
            <person name="Ament-Velasquez S.L."/>
            <person name="Kruys A."/>
            <person name="Hutchinson M.I."/>
            <person name="Powell A.J."/>
            <person name="Barry K."/>
            <person name="Miller A.N."/>
            <person name="Grigoriev I.V."/>
            <person name="Debuchy R."/>
            <person name="Gladieux P."/>
            <person name="Hiltunen Thoren M."/>
            <person name="Johannesson H."/>
        </authorList>
    </citation>
    <scope>NUCLEOTIDE SEQUENCE</scope>
    <source>
        <strain evidence="13">CBS 118394</strain>
    </source>
</reference>
<comment type="similarity">
    <text evidence="1 9">Belongs to the glycosyl hydrolase 5 (cellulase A) family.</text>
</comment>
<evidence type="ECO:0000256" key="10">
    <source>
        <dbReference type="SAM" id="SignalP"/>
    </source>
</evidence>
<comment type="caution">
    <text evidence="13">The sequence shown here is derived from an EMBL/GenBank/DDBJ whole genome shotgun (WGS) entry which is preliminary data.</text>
</comment>
<keyword evidence="4" id="KW-0136">Cellulose degradation</keyword>
<organism evidence="13 14">
    <name type="scientific">Apodospora peruviana</name>
    <dbReference type="NCBI Taxonomy" id="516989"/>
    <lineage>
        <taxon>Eukaryota</taxon>
        <taxon>Fungi</taxon>
        <taxon>Dikarya</taxon>
        <taxon>Ascomycota</taxon>
        <taxon>Pezizomycotina</taxon>
        <taxon>Sordariomycetes</taxon>
        <taxon>Sordariomycetidae</taxon>
        <taxon>Sordariales</taxon>
        <taxon>Lasiosphaeriaceae</taxon>
        <taxon>Apodospora</taxon>
    </lineage>
</organism>
<accession>A0AAE0IJ08</accession>
<dbReference type="PANTHER" id="PTHR31297">
    <property type="entry name" value="GLUCAN ENDO-1,6-BETA-GLUCOSIDASE B"/>
    <property type="match status" value="1"/>
</dbReference>
<dbReference type="GO" id="GO:0071555">
    <property type="term" value="P:cell wall organization"/>
    <property type="evidence" value="ECO:0007669"/>
    <property type="project" value="UniProtKB-KW"/>
</dbReference>
<evidence type="ECO:0000256" key="1">
    <source>
        <dbReference type="ARBA" id="ARBA00005641"/>
    </source>
</evidence>
<evidence type="ECO:0000256" key="4">
    <source>
        <dbReference type="ARBA" id="ARBA00023001"/>
    </source>
</evidence>
<evidence type="ECO:0000313" key="14">
    <source>
        <dbReference type="Proteomes" id="UP001283341"/>
    </source>
</evidence>
<dbReference type="Pfam" id="PF00150">
    <property type="entry name" value="Cellulase"/>
    <property type="match status" value="1"/>
</dbReference>
<dbReference type="GO" id="GO:0008422">
    <property type="term" value="F:beta-glucosidase activity"/>
    <property type="evidence" value="ECO:0007669"/>
    <property type="project" value="TreeGrafter"/>
</dbReference>
<evidence type="ECO:0000313" key="13">
    <source>
        <dbReference type="EMBL" id="KAK3326006.1"/>
    </source>
</evidence>
<dbReference type="InterPro" id="IPR005102">
    <property type="entry name" value="Carbo-bd_X2"/>
</dbReference>
<dbReference type="InterPro" id="IPR001547">
    <property type="entry name" value="Glyco_hydro_5"/>
</dbReference>
<evidence type="ECO:0000256" key="9">
    <source>
        <dbReference type="RuleBase" id="RU361153"/>
    </source>
</evidence>
<evidence type="ECO:0000256" key="5">
    <source>
        <dbReference type="ARBA" id="ARBA00023277"/>
    </source>
</evidence>
<dbReference type="GO" id="GO:0030245">
    <property type="term" value="P:cellulose catabolic process"/>
    <property type="evidence" value="ECO:0007669"/>
    <property type="project" value="UniProtKB-KW"/>
</dbReference>
<keyword evidence="8" id="KW-0624">Polysaccharide degradation</keyword>
<dbReference type="SUPFAM" id="SSF81296">
    <property type="entry name" value="E set domains"/>
    <property type="match status" value="1"/>
</dbReference>
<dbReference type="EMBL" id="JAUEDM010000002">
    <property type="protein sequence ID" value="KAK3326006.1"/>
    <property type="molecule type" value="Genomic_DNA"/>
</dbReference>
<dbReference type="InterPro" id="IPR050386">
    <property type="entry name" value="Glycosyl_hydrolase_5"/>
</dbReference>
<gene>
    <name evidence="13" type="ORF">B0H66DRAFT_530012</name>
</gene>
<protein>
    <submittedName>
        <fullName evidence="13">Glycoside hydrolase superfamily</fullName>
    </submittedName>
</protein>
<evidence type="ECO:0000256" key="2">
    <source>
        <dbReference type="ARBA" id="ARBA00022729"/>
    </source>
</evidence>
<dbReference type="Pfam" id="PF03442">
    <property type="entry name" value="CBM_X2"/>
    <property type="match status" value="1"/>
</dbReference>
<dbReference type="SUPFAM" id="SSF51445">
    <property type="entry name" value="(Trans)glycosidases"/>
    <property type="match status" value="1"/>
</dbReference>